<accession>A0A8S2FG53</accession>
<evidence type="ECO:0000313" key="1">
    <source>
        <dbReference type="EMBL" id="CAF1459017.1"/>
    </source>
</evidence>
<dbReference type="Proteomes" id="UP000682733">
    <property type="component" value="Unassembled WGS sequence"/>
</dbReference>
<dbReference type="EMBL" id="CAJOBA010052219">
    <property type="protein sequence ID" value="CAF4252693.1"/>
    <property type="molecule type" value="Genomic_DNA"/>
</dbReference>
<reference evidence="1" key="1">
    <citation type="submission" date="2021-02" db="EMBL/GenBank/DDBJ databases">
        <authorList>
            <person name="Nowell W R."/>
        </authorList>
    </citation>
    <scope>NUCLEOTIDE SEQUENCE</scope>
</reference>
<comment type="caution">
    <text evidence="1">The sequence shown here is derived from an EMBL/GenBank/DDBJ whole genome shotgun (WGS) entry which is preliminary data.</text>
</comment>
<protein>
    <submittedName>
        <fullName evidence="1">Uncharacterized protein</fullName>
    </submittedName>
</protein>
<dbReference type="Proteomes" id="UP000677228">
    <property type="component" value="Unassembled WGS sequence"/>
</dbReference>
<sequence length="570" mass="64978">MSSLLSTIEQLELVYDEEAKTISSDQLKAAFDYYAERFTPNTTVEIIHSLSKIPTLKSSGNSSYLTHPIISLVYGRLIESVKKALSGDDSLSIDEIVLMENCLHFLLKLVEAARQEGGALEDQLCRKILQVNESFLEFIQHGGWETMKNHEQTMNKVVELLIRPEISVEDDLRLYDAFVRCVNSSDGIIDYLEAVKRLDTTLLSERDKFLLFTNFNYILENTRYTTEFQKEFVTLWVPKYEHMLKELLSVAAAAKEDEGLQLNAIKYLVTNLILMQRTIEPEENYSSRGQTNNFALKDEYSVIIEMLLPLLTNRHILKDLMEGESGGHHAELSVLYNDIDSTTGVTATFVIWIVLKLILMFINVNGDCLTYAKHDKKLKETLLELMKQINDDNPIKVSIYNILALLMSEQDIKNELSNAKAIIGTLITCIRDANEHFEGESAGGGGNLSDLMVTLKAFLQHDQLKNEFIQNNGLQLLMILAMKEAISWKEVLKDLSEAEKNDLFVRKYMIEDQNKSEQIQQLALESFFTMSFNDEAAKLLKQNVQFMNHIRELVDDHKITTTTNAGLKKA</sequence>
<proteinExistence type="predicted"/>
<name>A0A8S2FG53_9BILA</name>
<organism evidence="1 3">
    <name type="scientific">Didymodactylos carnosus</name>
    <dbReference type="NCBI Taxonomy" id="1234261"/>
    <lineage>
        <taxon>Eukaryota</taxon>
        <taxon>Metazoa</taxon>
        <taxon>Spiralia</taxon>
        <taxon>Gnathifera</taxon>
        <taxon>Rotifera</taxon>
        <taxon>Eurotatoria</taxon>
        <taxon>Bdelloidea</taxon>
        <taxon>Philodinida</taxon>
        <taxon>Philodinidae</taxon>
        <taxon>Didymodactylos</taxon>
    </lineage>
</organism>
<dbReference type="AlphaFoldDB" id="A0A8S2FG53"/>
<gene>
    <name evidence="1" type="ORF">OVA965_LOCUS35161</name>
    <name evidence="2" type="ORF">TMI583_LOCUS36122</name>
</gene>
<dbReference type="EMBL" id="CAJNOK010030358">
    <property type="protein sequence ID" value="CAF1459017.1"/>
    <property type="molecule type" value="Genomic_DNA"/>
</dbReference>
<evidence type="ECO:0000313" key="2">
    <source>
        <dbReference type="EMBL" id="CAF4252693.1"/>
    </source>
</evidence>
<feature type="non-terminal residue" evidence="1">
    <location>
        <position position="1"/>
    </location>
</feature>
<evidence type="ECO:0000313" key="3">
    <source>
        <dbReference type="Proteomes" id="UP000677228"/>
    </source>
</evidence>